<name>A0ABW4LEP6_9MICO</name>
<dbReference type="Pfam" id="PF12802">
    <property type="entry name" value="MarR_2"/>
    <property type="match status" value="1"/>
</dbReference>
<evidence type="ECO:0000313" key="3">
    <source>
        <dbReference type="Proteomes" id="UP001597347"/>
    </source>
</evidence>
<dbReference type="Gene3D" id="1.10.10.10">
    <property type="entry name" value="Winged helix-like DNA-binding domain superfamily/Winged helix DNA-binding domain"/>
    <property type="match status" value="1"/>
</dbReference>
<feature type="domain" description="HTH marR-type" evidence="1">
    <location>
        <begin position="11"/>
        <end position="147"/>
    </location>
</feature>
<sequence length="157" mass="17126">MEHEAGLAPDDLAVWHALSAMHGTVERLLEQRLQHDAGLSLADFEVLRGLASAEGHRLRAGALADVLGWEKSRISHQVRRMADRGLLQKAGCPTDGRGTWVELADAGRDAFASGTCGFVEVLRRHLVEALDVDEKRVLRSAARVVGERGVPQPEHVD</sequence>
<dbReference type="PROSITE" id="PS50995">
    <property type="entry name" value="HTH_MARR_2"/>
    <property type="match status" value="1"/>
</dbReference>
<dbReference type="InterPro" id="IPR039422">
    <property type="entry name" value="MarR/SlyA-like"/>
</dbReference>
<dbReference type="PANTHER" id="PTHR33164:SF99">
    <property type="entry name" value="MARR FAMILY REGULATORY PROTEIN"/>
    <property type="match status" value="1"/>
</dbReference>
<gene>
    <name evidence="2" type="ORF">ACFSBI_10600</name>
</gene>
<dbReference type="SMART" id="SM00347">
    <property type="entry name" value="HTH_MARR"/>
    <property type="match status" value="1"/>
</dbReference>
<dbReference type="InterPro" id="IPR036388">
    <property type="entry name" value="WH-like_DNA-bd_sf"/>
</dbReference>
<protein>
    <submittedName>
        <fullName evidence="2">MarR family winged helix-turn-helix transcriptional regulator</fullName>
    </submittedName>
</protein>
<reference evidence="3" key="1">
    <citation type="journal article" date="2019" name="Int. J. Syst. Evol. Microbiol.">
        <title>The Global Catalogue of Microorganisms (GCM) 10K type strain sequencing project: providing services to taxonomists for standard genome sequencing and annotation.</title>
        <authorList>
            <consortium name="The Broad Institute Genomics Platform"/>
            <consortium name="The Broad Institute Genome Sequencing Center for Infectious Disease"/>
            <person name="Wu L."/>
            <person name="Ma J."/>
        </authorList>
    </citation>
    <scope>NUCLEOTIDE SEQUENCE [LARGE SCALE GENOMIC DNA]</scope>
    <source>
        <strain evidence="3">CGMCC 1.12471</strain>
    </source>
</reference>
<dbReference type="InterPro" id="IPR036390">
    <property type="entry name" value="WH_DNA-bd_sf"/>
</dbReference>
<accession>A0ABW4LEP6</accession>
<dbReference type="PANTHER" id="PTHR33164">
    <property type="entry name" value="TRANSCRIPTIONAL REGULATOR, MARR FAMILY"/>
    <property type="match status" value="1"/>
</dbReference>
<proteinExistence type="predicted"/>
<dbReference type="Proteomes" id="UP001597347">
    <property type="component" value="Unassembled WGS sequence"/>
</dbReference>
<dbReference type="InterPro" id="IPR000835">
    <property type="entry name" value="HTH_MarR-typ"/>
</dbReference>
<organism evidence="2 3">
    <name type="scientific">Amnibacterium endophyticum</name>
    <dbReference type="NCBI Taxonomy" id="2109337"/>
    <lineage>
        <taxon>Bacteria</taxon>
        <taxon>Bacillati</taxon>
        <taxon>Actinomycetota</taxon>
        <taxon>Actinomycetes</taxon>
        <taxon>Micrococcales</taxon>
        <taxon>Microbacteriaceae</taxon>
        <taxon>Amnibacterium</taxon>
    </lineage>
</organism>
<dbReference type="EMBL" id="JBHUEA010000015">
    <property type="protein sequence ID" value="MFD1722001.1"/>
    <property type="molecule type" value="Genomic_DNA"/>
</dbReference>
<keyword evidence="3" id="KW-1185">Reference proteome</keyword>
<evidence type="ECO:0000259" key="1">
    <source>
        <dbReference type="PROSITE" id="PS50995"/>
    </source>
</evidence>
<dbReference type="RefSeq" id="WP_377934734.1">
    <property type="nucleotide sequence ID" value="NZ_JBHUEA010000015.1"/>
</dbReference>
<comment type="caution">
    <text evidence="2">The sequence shown here is derived from an EMBL/GenBank/DDBJ whole genome shotgun (WGS) entry which is preliminary data.</text>
</comment>
<evidence type="ECO:0000313" key="2">
    <source>
        <dbReference type="EMBL" id="MFD1722001.1"/>
    </source>
</evidence>
<dbReference type="SUPFAM" id="SSF46785">
    <property type="entry name" value="Winged helix' DNA-binding domain"/>
    <property type="match status" value="1"/>
</dbReference>